<organism evidence="4 5">
    <name type="scientific">Maribacter stanieri</name>
    <dbReference type="NCBI Taxonomy" id="440514"/>
    <lineage>
        <taxon>Bacteria</taxon>
        <taxon>Pseudomonadati</taxon>
        <taxon>Bacteroidota</taxon>
        <taxon>Flavobacteriia</taxon>
        <taxon>Flavobacteriales</taxon>
        <taxon>Flavobacteriaceae</taxon>
        <taxon>Maribacter</taxon>
    </lineage>
</organism>
<dbReference type="InterPro" id="IPR013517">
    <property type="entry name" value="FG-GAP"/>
</dbReference>
<keyword evidence="2" id="KW-0677">Repeat</keyword>
<dbReference type="InterPro" id="IPR028994">
    <property type="entry name" value="Integrin_alpha_N"/>
</dbReference>
<name>A0A1I6J350_9FLAO</name>
<dbReference type="PANTHER" id="PTHR36220">
    <property type="entry name" value="UNNAMED PRODUCT"/>
    <property type="match status" value="1"/>
</dbReference>
<gene>
    <name evidence="4" type="ORF">SAMN04488010_2224</name>
</gene>
<dbReference type="NCBIfam" id="TIGR04131">
    <property type="entry name" value="Bac_Flav_CTERM"/>
    <property type="match status" value="1"/>
</dbReference>
<protein>
    <submittedName>
        <fullName evidence="4">Gliding motility-associated C-terminal domain-containing protein</fullName>
    </submittedName>
</protein>
<dbReference type="AlphaFoldDB" id="A0A1I6J350"/>
<dbReference type="EMBL" id="FOYX01000002">
    <property type="protein sequence ID" value="SFR73291.1"/>
    <property type="molecule type" value="Genomic_DNA"/>
</dbReference>
<dbReference type="Pfam" id="PF13585">
    <property type="entry name" value="CHU_C"/>
    <property type="match status" value="1"/>
</dbReference>
<keyword evidence="3" id="KW-0325">Glycoprotein</keyword>
<dbReference type="InterPro" id="IPR013519">
    <property type="entry name" value="Int_alpha_beta-p"/>
</dbReference>
<dbReference type="RefSeq" id="WP_091903093.1">
    <property type="nucleotide sequence ID" value="NZ_FOYX01000002.1"/>
</dbReference>
<evidence type="ECO:0000313" key="4">
    <source>
        <dbReference type="EMBL" id="SFR73291.1"/>
    </source>
</evidence>
<sequence>MKFNLILTLIFTLVFGSLYSQEWLLNFKFTEPIRAAENDFGNSVSTYNNLAAFGSSSTNVEALENAGKVYLAKADCNGWTIYQEISSPEPQNYCYFGRKVFLKENTLLISGCDPQNRGAVVYVYEKDANDSFIYKQKLVSPFDIENEGFGYQFDLAGNNMVVTAINRSVVGSSYHDLYPLTQGVAYIYHKDNTGNWLYAQRIAASDGKPQAHFGVSVEIDGDDLIIGAPREGNIAGAAYVFNKNPLTNLWYEVDKLVAYDHRGNQTKFGNNVRIDNGTIAVSSGQDPNYPYDNLIPNVANGTGAVYIFKKIENQWFPHQKLTVTDSLSEELYFGNGLDLYNDQIAVGGQDKFYDPTGSLSAIYGRVYMFKRDVDGLWKEYQMIMPKLNYTSTYGGNISIHQENMFVSAKWDSYDSEDSNFIASAGSVYLYNTYQFQQTQKPVLNTIPIIYACNDSGDGFSIFNLADIEEKLTENVDQYNFIYKDINGYQIEAPLTETYANFIPYMENIKVRVEHKNNPNCYEETQIVLQTYPPIELNEISGLNSCDESGTGHAFFDLSNLSMAIVENTNQYEISYFNSVGANITEYIQEPYQNSVKYLEEIQIQIVDKNTLCSKELYLPLNVITTMAYEIPTIRSCQSETSDKVIFDTSNINSQILKGQTNKIITYYDAEGNILESPLPNPLSMDFNTIKIIKVLVEDITFGCSVENTIVFDSYFCSKSPETPLEIPSLTIRNFFTPNEDGAYDTWQPYELVSVVIQDFRTYIFNRYGKLITTLEKQSSWNGMYNGKRMPEDDYWYRIVNQDGTSITGHFSLKR</sequence>
<dbReference type="STRING" id="440514.SAMN04488010_2224"/>
<dbReference type="PROSITE" id="PS51470">
    <property type="entry name" value="FG_GAP"/>
    <property type="match status" value="1"/>
</dbReference>
<dbReference type="PANTHER" id="PTHR36220:SF1">
    <property type="entry name" value="GAMMA TUBULIN COMPLEX COMPONENT C-TERMINAL DOMAIN-CONTAINING PROTEIN"/>
    <property type="match status" value="1"/>
</dbReference>
<reference evidence="5" key="1">
    <citation type="submission" date="2016-10" db="EMBL/GenBank/DDBJ databases">
        <authorList>
            <person name="Varghese N."/>
            <person name="Submissions S."/>
        </authorList>
    </citation>
    <scope>NUCLEOTIDE SEQUENCE [LARGE SCALE GENOMIC DNA]</scope>
    <source>
        <strain evidence="5">DSM 19891</strain>
    </source>
</reference>
<keyword evidence="1" id="KW-0732">Signal</keyword>
<dbReference type="SUPFAM" id="SSF69318">
    <property type="entry name" value="Integrin alpha N-terminal domain"/>
    <property type="match status" value="2"/>
</dbReference>
<proteinExistence type="predicted"/>
<keyword evidence="5" id="KW-1185">Reference proteome</keyword>
<dbReference type="Proteomes" id="UP000199462">
    <property type="component" value="Unassembled WGS sequence"/>
</dbReference>
<evidence type="ECO:0000313" key="5">
    <source>
        <dbReference type="Proteomes" id="UP000199462"/>
    </source>
</evidence>
<evidence type="ECO:0000256" key="3">
    <source>
        <dbReference type="ARBA" id="ARBA00023180"/>
    </source>
</evidence>
<accession>A0A1I6J350</accession>
<evidence type="ECO:0000256" key="1">
    <source>
        <dbReference type="ARBA" id="ARBA00022729"/>
    </source>
</evidence>
<dbReference type="InterPro" id="IPR026341">
    <property type="entry name" value="T9SS_type_B"/>
</dbReference>
<dbReference type="Gene3D" id="2.130.10.130">
    <property type="entry name" value="Integrin alpha, N-terminal"/>
    <property type="match status" value="1"/>
</dbReference>
<evidence type="ECO:0000256" key="2">
    <source>
        <dbReference type="ARBA" id="ARBA00022737"/>
    </source>
</evidence>
<dbReference type="Pfam" id="PF14312">
    <property type="entry name" value="FG-GAP_2"/>
    <property type="match status" value="1"/>
</dbReference>